<dbReference type="EMBL" id="NSGH01000005">
    <property type="protein sequence ID" value="PBB06309.1"/>
    <property type="molecule type" value="Genomic_DNA"/>
</dbReference>
<reference evidence="2 3" key="1">
    <citation type="submission" date="2017-08" db="EMBL/GenBank/DDBJ databases">
        <title>Salimicrobium alkalisoli sp. nov., isolated from saline alkaline soil.</title>
        <authorList>
            <person name="Zhang G."/>
            <person name="Xiong Q."/>
        </authorList>
    </citation>
    <scope>NUCLEOTIDE SEQUENCE [LARGE SCALE GENOMIC DNA]</scope>
    <source>
        <strain evidence="2 3">WN024</strain>
    </source>
</reference>
<keyword evidence="1" id="KW-0732">Signal</keyword>
<organism evidence="2 3">
    <name type="scientific">Salimicrobium humidisoli</name>
    <dbReference type="NCBI Taxonomy" id="2029857"/>
    <lineage>
        <taxon>Bacteria</taxon>
        <taxon>Bacillati</taxon>
        <taxon>Bacillota</taxon>
        <taxon>Bacilli</taxon>
        <taxon>Bacillales</taxon>
        <taxon>Bacillaceae</taxon>
        <taxon>Salimicrobium</taxon>
    </lineage>
</organism>
<evidence type="ECO:0000313" key="2">
    <source>
        <dbReference type="EMBL" id="PBB06309.1"/>
    </source>
</evidence>
<comment type="caution">
    <text evidence="2">The sequence shown here is derived from an EMBL/GenBank/DDBJ whole genome shotgun (WGS) entry which is preliminary data.</text>
</comment>
<evidence type="ECO:0008006" key="4">
    <source>
        <dbReference type="Google" id="ProtNLM"/>
    </source>
</evidence>
<sequence length="163" mass="18163">MKKVLFAFAVLLPLCIVSACSESEISNNGEFSIENISASSLSSGEKYFFVVPIKWSGNETAKIVSVEMINGEEPVHSDDGINYKFYGGKPDKKTGVYERDSIGEKEEIEGFEINDKASLILETSLNNVEMNKNRKIQITYDVNGQERDQIISSSTFENLSTEK</sequence>
<gene>
    <name evidence="2" type="ORF">CKW00_04570</name>
</gene>
<name>A0ABX4HU11_9BACI</name>
<feature type="chain" id="PRO_5047230434" description="DUF5067 domain-containing protein" evidence="1">
    <location>
        <begin position="20"/>
        <end position="163"/>
    </location>
</feature>
<evidence type="ECO:0000313" key="3">
    <source>
        <dbReference type="Proteomes" id="UP000217561"/>
    </source>
</evidence>
<accession>A0ABX4HU11</accession>
<keyword evidence="3" id="KW-1185">Reference proteome</keyword>
<evidence type="ECO:0000256" key="1">
    <source>
        <dbReference type="SAM" id="SignalP"/>
    </source>
</evidence>
<dbReference type="PROSITE" id="PS51257">
    <property type="entry name" value="PROKAR_LIPOPROTEIN"/>
    <property type="match status" value="1"/>
</dbReference>
<proteinExistence type="predicted"/>
<feature type="signal peptide" evidence="1">
    <location>
        <begin position="1"/>
        <end position="19"/>
    </location>
</feature>
<protein>
    <recommendedName>
        <fullName evidence="4">DUF5067 domain-containing protein</fullName>
    </recommendedName>
</protein>
<dbReference type="Proteomes" id="UP000217561">
    <property type="component" value="Unassembled WGS sequence"/>
</dbReference>
<dbReference type="RefSeq" id="WP_095821591.1">
    <property type="nucleotide sequence ID" value="NZ_NSGH01000005.1"/>
</dbReference>